<dbReference type="SUPFAM" id="SSF52172">
    <property type="entry name" value="CheY-like"/>
    <property type="match status" value="1"/>
</dbReference>
<evidence type="ECO:0000256" key="4">
    <source>
        <dbReference type="ARBA" id="ARBA00023125"/>
    </source>
</evidence>
<dbReference type="PROSITE" id="PS50110">
    <property type="entry name" value="RESPONSE_REGULATORY"/>
    <property type="match status" value="1"/>
</dbReference>
<name>A0A1F4TNK9_UNCSA</name>
<evidence type="ECO:0000256" key="1">
    <source>
        <dbReference type="ARBA" id="ARBA00022553"/>
    </source>
</evidence>
<gene>
    <name evidence="8" type="ORF">A2311_01175</name>
</gene>
<feature type="domain" description="Response regulatory" evidence="7">
    <location>
        <begin position="7"/>
        <end position="123"/>
    </location>
</feature>
<feature type="modified residue" description="4-aspartylphosphate" evidence="6">
    <location>
        <position position="56"/>
    </location>
</feature>
<keyword evidence="2" id="KW-0902">Two-component regulatory system</keyword>
<dbReference type="PANTHER" id="PTHR44591:SF3">
    <property type="entry name" value="RESPONSE REGULATORY DOMAIN-CONTAINING PROTEIN"/>
    <property type="match status" value="1"/>
</dbReference>
<dbReference type="GO" id="GO:0003677">
    <property type="term" value="F:DNA binding"/>
    <property type="evidence" value="ECO:0007669"/>
    <property type="project" value="UniProtKB-KW"/>
</dbReference>
<evidence type="ECO:0000256" key="6">
    <source>
        <dbReference type="PROSITE-ProRule" id="PRU00169"/>
    </source>
</evidence>
<protein>
    <recommendedName>
        <fullName evidence="7">Response regulatory domain-containing protein</fullName>
    </recommendedName>
</protein>
<comment type="caution">
    <text evidence="8">The sequence shown here is derived from an EMBL/GenBank/DDBJ whole genome shotgun (WGS) entry which is preliminary data.</text>
</comment>
<dbReference type="InterPro" id="IPR011006">
    <property type="entry name" value="CheY-like_superfamily"/>
</dbReference>
<sequence length="127" mass="14280">MTENKPKILIVDDEQPILEALTIRLEANGYEVITAIDGADGLSKARLEKPDLIVLDVMLPKMNGYKVSRMLKFDENYQHIPIIMLTAKIQSVDMEQGKEAGADVYLTKPFQADELLKHIKDLLAKKA</sequence>
<dbReference type="STRING" id="1802583.A2311_01175"/>
<dbReference type="Pfam" id="PF00072">
    <property type="entry name" value="Response_reg"/>
    <property type="match status" value="1"/>
</dbReference>
<keyword evidence="1 6" id="KW-0597">Phosphoprotein</keyword>
<dbReference type="AlphaFoldDB" id="A0A1F4TNK9"/>
<dbReference type="Proteomes" id="UP000178951">
    <property type="component" value="Unassembled WGS sequence"/>
</dbReference>
<dbReference type="Gene3D" id="3.40.50.2300">
    <property type="match status" value="1"/>
</dbReference>
<proteinExistence type="predicted"/>
<keyword evidence="4" id="KW-0238">DNA-binding</keyword>
<dbReference type="GO" id="GO:0000160">
    <property type="term" value="P:phosphorelay signal transduction system"/>
    <property type="evidence" value="ECO:0007669"/>
    <property type="project" value="UniProtKB-KW"/>
</dbReference>
<dbReference type="CDD" id="cd17574">
    <property type="entry name" value="REC_OmpR"/>
    <property type="match status" value="1"/>
</dbReference>
<evidence type="ECO:0000256" key="5">
    <source>
        <dbReference type="ARBA" id="ARBA00023163"/>
    </source>
</evidence>
<dbReference type="EMBL" id="MEUF01000046">
    <property type="protein sequence ID" value="OGC34294.1"/>
    <property type="molecule type" value="Genomic_DNA"/>
</dbReference>
<keyword evidence="3" id="KW-0805">Transcription regulation</keyword>
<evidence type="ECO:0000256" key="3">
    <source>
        <dbReference type="ARBA" id="ARBA00023015"/>
    </source>
</evidence>
<evidence type="ECO:0000313" key="8">
    <source>
        <dbReference type="EMBL" id="OGC34294.1"/>
    </source>
</evidence>
<organism evidence="8 9">
    <name type="scientific">candidate division WOR-1 bacterium RIFOXYB2_FULL_48_7</name>
    <dbReference type="NCBI Taxonomy" id="1802583"/>
    <lineage>
        <taxon>Bacteria</taxon>
        <taxon>Bacillati</taxon>
        <taxon>Saganbacteria</taxon>
    </lineage>
</organism>
<keyword evidence="5" id="KW-0804">Transcription</keyword>
<evidence type="ECO:0000259" key="7">
    <source>
        <dbReference type="PROSITE" id="PS50110"/>
    </source>
</evidence>
<accession>A0A1F4TNK9</accession>
<evidence type="ECO:0000256" key="2">
    <source>
        <dbReference type="ARBA" id="ARBA00023012"/>
    </source>
</evidence>
<dbReference type="FunFam" id="3.40.50.2300:FF:000001">
    <property type="entry name" value="DNA-binding response regulator PhoB"/>
    <property type="match status" value="1"/>
</dbReference>
<reference evidence="8 9" key="1">
    <citation type="journal article" date="2016" name="Nat. Commun.">
        <title>Thousands of microbial genomes shed light on interconnected biogeochemical processes in an aquifer system.</title>
        <authorList>
            <person name="Anantharaman K."/>
            <person name="Brown C.T."/>
            <person name="Hug L.A."/>
            <person name="Sharon I."/>
            <person name="Castelle C.J."/>
            <person name="Probst A.J."/>
            <person name="Thomas B.C."/>
            <person name="Singh A."/>
            <person name="Wilkins M.J."/>
            <person name="Karaoz U."/>
            <person name="Brodie E.L."/>
            <person name="Williams K.H."/>
            <person name="Hubbard S.S."/>
            <person name="Banfield J.F."/>
        </authorList>
    </citation>
    <scope>NUCLEOTIDE SEQUENCE [LARGE SCALE GENOMIC DNA]</scope>
</reference>
<dbReference type="PANTHER" id="PTHR44591">
    <property type="entry name" value="STRESS RESPONSE REGULATOR PROTEIN 1"/>
    <property type="match status" value="1"/>
</dbReference>
<dbReference type="SMART" id="SM00448">
    <property type="entry name" value="REC"/>
    <property type="match status" value="1"/>
</dbReference>
<evidence type="ECO:0000313" key="9">
    <source>
        <dbReference type="Proteomes" id="UP000178951"/>
    </source>
</evidence>
<dbReference type="InterPro" id="IPR050595">
    <property type="entry name" value="Bact_response_regulator"/>
</dbReference>
<dbReference type="InterPro" id="IPR001789">
    <property type="entry name" value="Sig_transdc_resp-reg_receiver"/>
</dbReference>